<evidence type="ECO:0000256" key="5">
    <source>
        <dbReference type="ARBA" id="ARBA00022980"/>
    </source>
</evidence>
<dbReference type="InterPro" id="IPR002583">
    <property type="entry name" value="Ribosomal_bS20"/>
</dbReference>
<dbReference type="RefSeq" id="WP_013975495.1">
    <property type="nucleotide sequence ID" value="NC_015735.1"/>
</dbReference>
<dbReference type="AlphaFoldDB" id="F7XXB8"/>
<keyword evidence="5 8" id="KW-0689">Ribosomal protein</keyword>
<dbReference type="SUPFAM" id="SSF46992">
    <property type="entry name" value="Ribosomal protein S20"/>
    <property type="match status" value="1"/>
</dbReference>
<feature type="region of interest" description="Disordered" evidence="9">
    <location>
        <begin position="1"/>
        <end position="28"/>
    </location>
</feature>
<comment type="similarity">
    <text evidence="2 8">Belongs to the bacterial ribosomal protein bS20 family.</text>
</comment>
<dbReference type="Proteomes" id="UP000000504">
    <property type="component" value="Chromosome"/>
</dbReference>
<dbReference type="NCBIfam" id="TIGR00029">
    <property type="entry name" value="S20"/>
    <property type="match status" value="1"/>
</dbReference>
<accession>F7XXB8</accession>
<keyword evidence="11" id="KW-1185">Reference proteome</keyword>
<evidence type="ECO:0000256" key="9">
    <source>
        <dbReference type="SAM" id="MobiDB-lite"/>
    </source>
</evidence>
<organism evidence="10 11">
    <name type="scientific">Moranella endobia (strain PCIT)</name>
    <dbReference type="NCBI Taxonomy" id="903503"/>
    <lineage>
        <taxon>Bacteria</taxon>
        <taxon>Pseudomonadati</taxon>
        <taxon>Pseudomonadota</taxon>
        <taxon>Gammaproteobacteria</taxon>
        <taxon>Enterobacterales</taxon>
        <taxon>Enterobacteriaceae</taxon>
        <taxon>Candidatus Moranella</taxon>
    </lineage>
</organism>
<dbReference type="PANTHER" id="PTHR33398">
    <property type="entry name" value="30S RIBOSOMAL PROTEIN S20"/>
    <property type="match status" value="1"/>
</dbReference>
<protein>
    <recommendedName>
        <fullName evidence="7 8">Small ribosomal subunit protein bS20</fullName>
    </recommendedName>
</protein>
<keyword evidence="6 8" id="KW-0687">Ribonucleoprotein</keyword>
<reference key="1">
    <citation type="submission" date="2010-09" db="EMBL/GenBank/DDBJ databases">
        <title>An interdependent metabolic patchwork in the nested three-way symbiosis of mealybugs.</title>
        <authorList>
            <person name="McCutcheon J.P."/>
            <person name="von Dohlen C.D."/>
        </authorList>
    </citation>
    <scope>NUCLEOTIDE SEQUENCE</scope>
    <source>
        <strain>PCIT</strain>
    </source>
</reference>
<dbReference type="eggNOG" id="COG0268">
    <property type="taxonomic scope" value="Bacteria"/>
</dbReference>
<reference evidence="10 11" key="2">
    <citation type="journal article" date="2011" name="Curr. Biol.">
        <title>An interdependent metabolic patchwork in the nested symbiosis of mealybugs.</title>
        <authorList>
            <person name="McCutcheon J.P."/>
            <person name="von Dohlen C.D."/>
        </authorList>
    </citation>
    <scope>NUCLEOTIDE SEQUENCE [LARGE SCALE GENOMIC DNA]</scope>
    <source>
        <strain evidence="10 11">PCIT</strain>
    </source>
</reference>
<dbReference type="HOGENOM" id="CLU_160655_4_0_6"/>
<comment type="function">
    <text evidence="1 8">Binds directly to 16S ribosomal RNA.</text>
</comment>
<dbReference type="OrthoDB" id="9807974at2"/>
<gene>
    <name evidence="8 10" type="primary">rpsT</name>
    <name evidence="10" type="ordered locus">MEPCIT_083</name>
</gene>
<dbReference type="STRING" id="903503.MEPCIT_083"/>
<dbReference type="GO" id="GO:0006412">
    <property type="term" value="P:translation"/>
    <property type="evidence" value="ECO:0007669"/>
    <property type="project" value="UniProtKB-UniRule"/>
</dbReference>
<evidence type="ECO:0000256" key="8">
    <source>
        <dbReference type="HAMAP-Rule" id="MF_00500"/>
    </source>
</evidence>
<keyword evidence="3 8" id="KW-0699">rRNA-binding</keyword>
<dbReference type="GO" id="GO:0070181">
    <property type="term" value="F:small ribosomal subunit rRNA binding"/>
    <property type="evidence" value="ECO:0007669"/>
    <property type="project" value="TreeGrafter"/>
</dbReference>
<evidence type="ECO:0000313" key="11">
    <source>
        <dbReference type="Proteomes" id="UP000000504"/>
    </source>
</evidence>
<dbReference type="GO" id="GO:0005829">
    <property type="term" value="C:cytosol"/>
    <property type="evidence" value="ECO:0007669"/>
    <property type="project" value="TreeGrafter"/>
</dbReference>
<dbReference type="HAMAP" id="MF_00500">
    <property type="entry name" value="Ribosomal_bS20"/>
    <property type="match status" value="1"/>
</dbReference>
<keyword evidence="4 8" id="KW-0694">RNA-binding</keyword>
<evidence type="ECO:0000256" key="7">
    <source>
        <dbReference type="ARBA" id="ARBA00035136"/>
    </source>
</evidence>
<evidence type="ECO:0000256" key="3">
    <source>
        <dbReference type="ARBA" id="ARBA00022730"/>
    </source>
</evidence>
<dbReference type="KEGG" id="men:MEPCIT_083"/>
<sequence>MANIKSSKKRAVQSENRRQHNTSRRSMMRTFVKRVYVAIAAGNKTAANNSFCTMQKIIDHQASKGLIHKNKAARQKSKLAIKLKVMSSIPQTK</sequence>
<dbReference type="FunFam" id="1.20.58.110:FF:000001">
    <property type="entry name" value="30S ribosomal protein S20"/>
    <property type="match status" value="1"/>
</dbReference>
<evidence type="ECO:0000256" key="1">
    <source>
        <dbReference type="ARBA" id="ARBA00003134"/>
    </source>
</evidence>
<evidence type="ECO:0000256" key="6">
    <source>
        <dbReference type="ARBA" id="ARBA00023274"/>
    </source>
</evidence>
<dbReference type="InterPro" id="IPR036510">
    <property type="entry name" value="Ribosomal_bS20_sf"/>
</dbReference>
<name>F7XXB8_MOREP</name>
<evidence type="ECO:0000313" key="10">
    <source>
        <dbReference type="EMBL" id="AEI74744.1"/>
    </source>
</evidence>
<dbReference type="GO" id="GO:0003735">
    <property type="term" value="F:structural constituent of ribosome"/>
    <property type="evidence" value="ECO:0007669"/>
    <property type="project" value="InterPro"/>
</dbReference>
<proteinExistence type="inferred from homology"/>
<dbReference type="EMBL" id="CP002243">
    <property type="protein sequence ID" value="AEI74744.1"/>
    <property type="molecule type" value="Genomic_DNA"/>
</dbReference>
<evidence type="ECO:0000256" key="4">
    <source>
        <dbReference type="ARBA" id="ARBA00022884"/>
    </source>
</evidence>
<dbReference type="PANTHER" id="PTHR33398:SF1">
    <property type="entry name" value="SMALL RIBOSOMAL SUBUNIT PROTEIN BS20C"/>
    <property type="match status" value="1"/>
</dbReference>
<evidence type="ECO:0000256" key="2">
    <source>
        <dbReference type="ARBA" id="ARBA00007634"/>
    </source>
</evidence>
<feature type="compositionally biased region" description="Basic residues" evidence="9">
    <location>
        <begin position="1"/>
        <end position="11"/>
    </location>
</feature>
<dbReference type="Pfam" id="PF01649">
    <property type="entry name" value="Ribosomal_S20p"/>
    <property type="match status" value="1"/>
</dbReference>
<dbReference type="GO" id="GO:0015935">
    <property type="term" value="C:small ribosomal subunit"/>
    <property type="evidence" value="ECO:0007669"/>
    <property type="project" value="TreeGrafter"/>
</dbReference>
<dbReference type="Gene3D" id="1.20.58.110">
    <property type="entry name" value="Ribosomal protein S20"/>
    <property type="match status" value="1"/>
</dbReference>